<accession>A0A1J1IY68</accession>
<evidence type="ECO:0000313" key="1">
    <source>
        <dbReference type="EMBL" id="CRL05157.1"/>
    </source>
</evidence>
<proteinExistence type="predicted"/>
<keyword evidence="2" id="KW-1185">Reference proteome</keyword>
<evidence type="ECO:0000313" key="2">
    <source>
        <dbReference type="Proteomes" id="UP000183832"/>
    </source>
</evidence>
<name>A0A1J1IY68_9DIPT</name>
<sequence length="61" mass="7367">MRVNLWNLTRVVKFLNSPHMSRMKVKTLNFDLNRLEPQRLNFEKEPEAVKYFNELLSTSNK</sequence>
<organism evidence="1 2">
    <name type="scientific">Clunio marinus</name>
    <dbReference type="NCBI Taxonomy" id="568069"/>
    <lineage>
        <taxon>Eukaryota</taxon>
        <taxon>Metazoa</taxon>
        <taxon>Ecdysozoa</taxon>
        <taxon>Arthropoda</taxon>
        <taxon>Hexapoda</taxon>
        <taxon>Insecta</taxon>
        <taxon>Pterygota</taxon>
        <taxon>Neoptera</taxon>
        <taxon>Endopterygota</taxon>
        <taxon>Diptera</taxon>
        <taxon>Nematocera</taxon>
        <taxon>Chironomoidea</taxon>
        <taxon>Chironomidae</taxon>
        <taxon>Clunio</taxon>
    </lineage>
</organism>
<gene>
    <name evidence="1" type="ORF">CLUMA_CG018647</name>
</gene>
<reference evidence="1 2" key="1">
    <citation type="submission" date="2015-04" db="EMBL/GenBank/DDBJ databases">
        <authorList>
            <person name="Syromyatnikov M.Y."/>
            <person name="Popov V.N."/>
        </authorList>
    </citation>
    <scope>NUCLEOTIDE SEQUENCE [LARGE SCALE GENOMIC DNA]</scope>
</reference>
<dbReference type="AlphaFoldDB" id="A0A1J1IY68"/>
<protein>
    <submittedName>
        <fullName evidence="1">CLUMA_CG018647, isoform A</fullName>
    </submittedName>
</protein>
<dbReference type="Proteomes" id="UP000183832">
    <property type="component" value="Unassembled WGS sequence"/>
</dbReference>
<dbReference type="EMBL" id="CVRI01000064">
    <property type="protein sequence ID" value="CRL05157.1"/>
    <property type="molecule type" value="Genomic_DNA"/>
</dbReference>